<feature type="binding site" evidence="7">
    <location>
        <position position="147"/>
    </location>
    <ligand>
        <name>Zn(2+)</name>
        <dbReference type="ChEBI" id="CHEBI:29105"/>
        <note>catalytic</note>
    </ligand>
</feature>
<evidence type="ECO:0000256" key="3">
    <source>
        <dbReference type="ARBA" id="ARBA00022723"/>
    </source>
</evidence>
<evidence type="ECO:0000256" key="5">
    <source>
        <dbReference type="ARBA" id="ARBA00022801"/>
    </source>
</evidence>
<evidence type="ECO:0000256" key="7">
    <source>
        <dbReference type="HAMAP-Rule" id="MF_00009"/>
    </source>
</evidence>
<evidence type="ECO:0000256" key="1">
    <source>
        <dbReference type="ARBA" id="ARBA00010875"/>
    </source>
</evidence>
<keyword evidence="6 7" id="KW-0862">Zinc</keyword>
<keyword evidence="7" id="KW-0690">Ribosome biogenesis</keyword>
<proteinExistence type="inferred from homology"/>
<dbReference type="EC" id="3.1.-.-" evidence="7"/>
<name>A0ABV8UBZ7_9PROT</name>
<sequence>MSDDPSPSIPGRAGLDALPGLTFDFDLLDESLGEAAFVRPVIEAAVSAALFETIARTRVPMELSVRIVGNDESQALNREYRGKDKPTNVLSFPGVDPDDLMDAFDQAEAGGPPVMLGDLVIAGPVVVKEAAEQNKQVHHHLAHLSVHGVLHLMGFDHIEEEDAEEMEALEREILAGFGISDPYALPDE</sequence>
<keyword evidence="7" id="KW-0963">Cytoplasm</keyword>
<keyword evidence="4 7" id="KW-0255">Endonuclease</keyword>
<accession>A0ABV8UBZ7</accession>
<reference evidence="9" key="1">
    <citation type="journal article" date="2019" name="Int. J. Syst. Evol. Microbiol.">
        <title>The Global Catalogue of Microorganisms (GCM) 10K type strain sequencing project: providing services to taxonomists for standard genome sequencing and annotation.</title>
        <authorList>
            <consortium name="The Broad Institute Genomics Platform"/>
            <consortium name="The Broad Institute Genome Sequencing Center for Infectious Disease"/>
            <person name="Wu L."/>
            <person name="Ma J."/>
        </authorList>
    </citation>
    <scope>NUCLEOTIDE SEQUENCE [LARGE SCALE GENOMIC DNA]</scope>
    <source>
        <strain evidence="9">CGMCC 1.15304</strain>
    </source>
</reference>
<dbReference type="InterPro" id="IPR002036">
    <property type="entry name" value="YbeY"/>
</dbReference>
<dbReference type="SUPFAM" id="SSF55486">
    <property type="entry name" value="Metalloproteases ('zincins'), catalytic domain"/>
    <property type="match status" value="1"/>
</dbReference>
<dbReference type="Gene3D" id="3.40.390.30">
    <property type="entry name" value="Metalloproteases ('zincins'), catalytic domain"/>
    <property type="match status" value="1"/>
</dbReference>
<dbReference type="InterPro" id="IPR023091">
    <property type="entry name" value="MetalPrtase_cat_dom_sf_prd"/>
</dbReference>
<comment type="function">
    <text evidence="7">Single strand-specific metallo-endoribonuclease involved in late-stage 70S ribosome quality control and in maturation of the 3' terminus of the 16S rRNA.</text>
</comment>
<evidence type="ECO:0000256" key="2">
    <source>
        <dbReference type="ARBA" id="ARBA00022722"/>
    </source>
</evidence>
<dbReference type="Proteomes" id="UP001595776">
    <property type="component" value="Unassembled WGS sequence"/>
</dbReference>
<evidence type="ECO:0000256" key="6">
    <source>
        <dbReference type="ARBA" id="ARBA00022833"/>
    </source>
</evidence>
<comment type="subcellular location">
    <subcellularLocation>
        <location evidence="7">Cytoplasm</location>
    </subcellularLocation>
</comment>
<keyword evidence="3 7" id="KW-0479">Metal-binding</keyword>
<dbReference type="PANTHER" id="PTHR46986">
    <property type="entry name" value="ENDORIBONUCLEASE YBEY, CHLOROPLASTIC"/>
    <property type="match status" value="1"/>
</dbReference>
<dbReference type="RefSeq" id="WP_082719629.1">
    <property type="nucleotide sequence ID" value="NZ_JBHSCR010000014.1"/>
</dbReference>
<dbReference type="PANTHER" id="PTHR46986:SF1">
    <property type="entry name" value="ENDORIBONUCLEASE YBEY, CHLOROPLASTIC"/>
    <property type="match status" value="1"/>
</dbReference>
<evidence type="ECO:0000256" key="4">
    <source>
        <dbReference type="ARBA" id="ARBA00022759"/>
    </source>
</evidence>
<feature type="binding site" evidence="7">
    <location>
        <position position="151"/>
    </location>
    <ligand>
        <name>Zn(2+)</name>
        <dbReference type="ChEBI" id="CHEBI:29105"/>
        <note>catalytic</note>
    </ligand>
</feature>
<evidence type="ECO:0000313" key="9">
    <source>
        <dbReference type="Proteomes" id="UP001595776"/>
    </source>
</evidence>
<protein>
    <recommendedName>
        <fullName evidence="7">Endoribonuclease YbeY</fullName>
        <ecNumber evidence="7">3.1.-.-</ecNumber>
    </recommendedName>
</protein>
<dbReference type="Pfam" id="PF02130">
    <property type="entry name" value="YbeY"/>
    <property type="match status" value="1"/>
</dbReference>
<keyword evidence="7" id="KW-0698">rRNA processing</keyword>
<evidence type="ECO:0000313" key="8">
    <source>
        <dbReference type="EMBL" id="MFC4348711.1"/>
    </source>
</evidence>
<keyword evidence="5 7" id="KW-0378">Hydrolase</keyword>
<comment type="similarity">
    <text evidence="1 7">Belongs to the endoribonuclease YbeY family.</text>
</comment>
<organism evidence="8 9">
    <name type="scientific">Kordiimonas lipolytica</name>
    <dbReference type="NCBI Taxonomy" id="1662421"/>
    <lineage>
        <taxon>Bacteria</taxon>
        <taxon>Pseudomonadati</taxon>
        <taxon>Pseudomonadota</taxon>
        <taxon>Alphaproteobacteria</taxon>
        <taxon>Kordiimonadales</taxon>
        <taxon>Kordiimonadaceae</taxon>
        <taxon>Kordiimonas</taxon>
    </lineage>
</organism>
<dbReference type="EMBL" id="JBHSCR010000014">
    <property type="protein sequence ID" value="MFC4348711.1"/>
    <property type="molecule type" value="Genomic_DNA"/>
</dbReference>
<dbReference type="HAMAP" id="MF_00009">
    <property type="entry name" value="Endoribonucl_YbeY"/>
    <property type="match status" value="1"/>
</dbReference>
<feature type="binding site" evidence="7">
    <location>
        <position position="157"/>
    </location>
    <ligand>
        <name>Zn(2+)</name>
        <dbReference type="ChEBI" id="CHEBI:29105"/>
        <note>catalytic</note>
    </ligand>
</feature>
<keyword evidence="2 7" id="KW-0540">Nuclease</keyword>
<dbReference type="PROSITE" id="PS01306">
    <property type="entry name" value="UPF0054"/>
    <property type="match status" value="1"/>
</dbReference>
<keyword evidence="9" id="KW-1185">Reference proteome</keyword>
<dbReference type="NCBIfam" id="TIGR00043">
    <property type="entry name" value="rRNA maturation RNase YbeY"/>
    <property type="match status" value="1"/>
</dbReference>
<gene>
    <name evidence="7 8" type="primary">ybeY</name>
    <name evidence="8" type="ORF">ACFO5Q_12735</name>
</gene>
<comment type="caution">
    <text evidence="8">The sequence shown here is derived from an EMBL/GenBank/DDBJ whole genome shotgun (WGS) entry which is preliminary data.</text>
</comment>
<dbReference type="InterPro" id="IPR020549">
    <property type="entry name" value="YbeY_CS"/>
</dbReference>
<comment type="cofactor">
    <cofactor evidence="7">
        <name>Zn(2+)</name>
        <dbReference type="ChEBI" id="CHEBI:29105"/>
    </cofactor>
    <text evidence="7">Binds 1 zinc ion.</text>
</comment>